<comment type="subcellular location">
    <subcellularLocation>
        <location evidence="1">Cell membrane</location>
        <topology evidence="1">Multi-pass membrane protein</topology>
    </subcellularLocation>
</comment>
<dbReference type="PANTHER" id="PTHR30012:SF0">
    <property type="entry name" value="TYPE II SECRETION SYSTEM PROTEIN F-RELATED"/>
    <property type="match status" value="1"/>
</dbReference>
<dbReference type="PANTHER" id="PTHR30012">
    <property type="entry name" value="GENERAL SECRETION PATHWAY PROTEIN"/>
    <property type="match status" value="1"/>
</dbReference>
<dbReference type="Gene3D" id="1.20.81.30">
    <property type="entry name" value="Type II secretion system (T2SS), domain F"/>
    <property type="match status" value="2"/>
</dbReference>
<evidence type="ECO:0000259" key="8">
    <source>
        <dbReference type="Pfam" id="PF00482"/>
    </source>
</evidence>
<dbReference type="GO" id="GO:0005886">
    <property type="term" value="C:plasma membrane"/>
    <property type="evidence" value="ECO:0007669"/>
    <property type="project" value="UniProtKB-SubCell"/>
</dbReference>
<evidence type="ECO:0000256" key="4">
    <source>
        <dbReference type="ARBA" id="ARBA00022692"/>
    </source>
</evidence>
<sequence length="270" mass="29063">MAELGEQTGGLADALSDAAQRMEQEEALRREIRSALTYPAFLAATGVAITIFMFLVVVPQFEAMIGDDYSKLPLISKMVLSASAVFRTHTLAIGIGAIVLLSGVLGFTRSRDARARFKALLDRTPVVGPFLRRAQLANWARTMGIAMRNGAPLLAAFDLAARSVTSPAFSQGLKEARRAVRAGEPLDEALSNGVALDPTFTDLLRTGRQAAALDRMLVFMSDILDDDARERAKRITALAEPVAILLISLVVGTLVVGIVLAMTSLYQFEI</sequence>
<name>A0A5A7MTT1_9PROT</name>
<evidence type="ECO:0000256" key="6">
    <source>
        <dbReference type="ARBA" id="ARBA00023136"/>
    </source>
</evidence>
<dbReference type="Pfam" id="PF00482">
    <property type="entry name" value="T2SSF"/>
    <property type="match status" value="2"/>
</dbReference>
<feature type="transmembrane region" description="Helical" evidence="7">
    <location>
        <begin position="78"/>
        <end position="108"/>
    </location>
</feature>
<keyword evidence="6 7" id="KW-0472">Membrane</keyword>
<evidence type="ECO:0000256" key="3">
    <source>
        <dbReference type="ARBA" id="ARBA00022475"/>
    </source>
</evidence>
<evidence type="ECO:0000256" key="5">
    <source>
        <dbReference type="ARBA" id="ARBA00022989"/>
    </source>
</evidence>
<feature type="domain" description="Type II secretion system protein GspF" evidence="8">
    <location>
        <begin position="1"/>
        <end position="59"/>
    </location>
</feature>
<accession>A0A5A7MTT1</accession>
<protein>
    <recommendedName>
        <fullName evidence="8">Type II secretion system protein GspF domain-containing protein</fullName>
    </recommendedName>
</protein>
<evidence type="ECO:0000313" key="9">
    <source>
        <dbReference type="EMBL" id="GEQ99014.1"/>
    </source>
</evidence>
<dbReference type="Proteomes" id="UP000322084">
    <property type="component" value="Unassembled WGS sequence"/>
</dbReference>
<evidence type="ECO:0000256" key="7">
    <source>
        <dbReference type="SAM" id="Phobius"/>
    </source>
</evidence>
<dbReference type="InterPro" id="IPR018076">
    <property type="entry name" value="T2SS_GspF_dom"/>
</dbReference>
<evidence type="ECO:0000256" key="2">
    <source>
        <dbReference type="ARBA" id="ARBA00005745"/>
    </source>
</evidence>
<dbReference type="PRINTS" id="PR00812">
    <property type="entry name" value="BCTERIALGSPF"/>
</dbReference>
<reference evidence="9 10" key="1">
    <citation type="submission" date="2019-09" db="EMBL/GenBank/DDBJ databases">
        <title>NBRP : Genome information of microbial organism related human and environment.</title>
        <authorList>
            <person name="Hattori M."/>
            <person name="Oshima K."/>
            <person name="Inaba H."/>
            <person name="Suda W."/>
            <person name="Sakamoto M."/>
            <person name="Iino T."/>
            <person name="Kitahara M."/>
            <person name="Oshida Y."/>
            <person name="Iida T."/>
            <person name="Kudo T."/>
            <person name="Itoh T."/>
            <person name="Ohkuma M."/>
        </authorList>
    </citation>
    <scope>NUCLEOTIDE SEQUENCE [LARGE SCALE GENOMIC DNA]</scope>
    <source>
        <strain evidence="9 10">Hi-2</strain>
    </source>
</reference>
<feature type="domain" description="Type II secretion system protein GspF" evidence="8">
    <location>
        <begin position="139"/>
        <end position="260"/>
    </location>
</feature>
<evidence type="ECO:0000256" key="1">
    <source>
        <dbReference type="ARBA" id="ARBA00004651"/>
    </source>
</evidence>
<dbReference type="InterPro" id="IPR042094">
    <property type="entry name" value="T2SS_GspF_sf"/>
</dbReference>
<organism evidence="9 10">
    <name type="scientific">Iodidimonas gelatinilytica</name>
    <dbReference type="NCBI Taxonomy" id="1236966"/>
    <lineage>
        <taxon>Bacteria</taxon>
        <taxon>Pseudomonadati</taxon>
        <taxon>Pseudomonadota</taxon>
        <taxon>Alphaproteobacteria</taxon>
        <taxon>Iodidimonadales</taxon>
        <taxon>Iodidimonadaceae</taxon>
        <taxon>Iodidimonas</taxon>
    </lineage>
</organism>
<evidence type="ECO:0000313" key="10">
    <source>
        <dbReference type="Proteomes" id="UP000322084"/>
    </source>
</evidence>
<feature type="transmembrane region" description="Helical" evidence="7">
    <location>
        <begin position="242"/>
        <end position="266"/>
    </location>
</feature>
<dbReference type="AlphaFoldDB" id="A0A5A7MTT1"/>
<keyword evidence="5 7" id="KW-1133">Transmembrane helix</keyword>
<comment type="caution">
    <text evidence="9">The sequence shown here is derived from an EMBL/GenBank/DDBJ whole genome shotgun (WGS) entry which is preliminary data.</text>
</comment>
<dbReference type="EMBL" id="BKCL01000011">
    <property type="protein sequence ID" value="GEQ99014.1"/>
    <property type="molecule type" value="Genomic_DNA"/>
</dbReference>
<proteinExistence type="inferred from homology"/>
<dbReference type="InterPro" id="IPR003004">
    <property type="entry name" value="GspF/PilC"/>
</dbReference>
<gene>
    <name evidence="9" type="ORF">JCM17844_26510</name>
</gene>
<feature type="transmembrane region" description="Helical" evidence="7">
    <location>
        <begin position="36"/>
        <end position="58"/>
    </location>
</feature>
<comment type="similarity">
    <text evidence="2">Belongs to the GSP F family.</text>
</comment>
<keyword evidence="4 7" id="KW-0812">Transmembrane</keyword>
<keyword evidence="3" id="KW-1003">Cell membrane</keyword>